<evidence type="ECO:0000313" key="1">
    <source>
        <dbReference type="EMBL" id="KOX78106.1"/>
    </source>
</evidence>
<dbReference type="AlphaFoldDB" id="A0A0M9A7L3"/>
<evidence type="ECO:0000313" key="2">
    <source>
        <dbReference type="Proteomes" id="UP000053105"/>
    </source>
</evidence>
<organism evidence="1 2">
    <name type="scientific">Melipona quadrifasciata</name>
    <dbReference type="NCBI Taxonomy" id="166423"/>
    <lineage>
        <taxon>Eukaryota</taxon>
        <taxon>Metazoa</taxon>
        <taxon>Ecdysozoa</taxon>
        <taxon>Arthropoda</taxon>
        <taxon>Hexapoda</taxon>
        <taxon>Insecta</taxon>
        <taxon>Pterygota</taxon>
        <taxon>Neoptera</taxon>
        <taxon>Endopterygota</taxon>
        <taxon>Hymenoptera</taxon>
        <taxon>Apocrita</taxon>
        <taxon>Aculeata</taxon>
        <taxon>Apoidea</taxon>
        <taxon>Anthophila</taxon>
        <taxon>Apidae</taxon>
        <taxon>Melipona</taxon>
    </lineage>
</organism>
<dbReference type="Proteomes" id="UP000053105">
    <property type="component" value="Unassembled WGS sequence"/>
</dbReference>
<proteinExistence type="predicted"/>
<reference evidence="1 2" key="1">
    <citation type="submission" date="2015-07" db="EMBL/GenBank/DDBJ databases">
        <title>The genome of Melipona quadrifasciata.</title>
        <authorList>
            <person name="Pan H."/>
            <person name="Kapheim K."/>
        </authorList>
    </citation>
    <scope>NUCLEOTIDE SEQUENCE [LARGE SCALE GENOMIC DNA]</scope>
    <source>
        <strain evidence="1">0111107301</strain>
        <tissue evidence="1">Whole body</tissue>
    </source>
</reference>
<dbReference type="EMBL" id="KQ435726">
    <property type="protein sequence ID" value="KOX78106.1"/>
    <property type="molecule type" value="Genomic_DNA"/>
</dbReference>
<keyword evidence="2" id="KW-1185">Reference proteome</keyword>
<sequence>MSPVESPMRFSDEPTSELPGGNWTNCGYRLLEWFGAFCRTRFEKSWLKKLQTKISEESCNYPFKNMTDTSRLRAQFTETWLYRTILKFMVESQARHGAMCAKISFDFDDDDTENKTRDAINETSFLSTLIEQSLYQHKIFMVLITYRSHIKLQTNLKGNRH</sequence>
<protein>
    <submittedName>
        <fullName evidence="1">Uncharacterized protein</fullName>
    </submittedName>
</protein>
<name>A0A0M9A7L3_9HYME</name>
<gene>
    <name evidence="1" type="ORF">WN51_09465</name>
</gene>
<accession>A0A0M9A7L3</accession>